<dbReference type="GO" id="GO:0016579">
    <property type="term" value="P:protein deubiquitination"/>
    <property type="evidence" value="ECO:0007669"/>
    <property type="project" value="InterPro"/>
</dbReference>
<feature type="compositionally biased region" description="Polar residues" evidence="1">
    <location>
        <begin position="989"/>
        <end position="1003"/>
    </location>
</feature>
<feature type="region of interest" description="Disordered" evidence="1">
    <location>
        <begin position="4010"/>
        <end position="4032"/>
    </location>
</feature>
<proteinExistence type="predicted"/>
<feature type="compositionally biased region" description="Basic residues" evidence="1">
    <location>
        <begin position="1044"/>
        <end position="1055"/>
    </location>
</feature>
<feature type="compositionally biased region" description="Low complexity" evidence="1">
    <location>
        <begin position="1058"/>
        <end position="1083"/>
    </location>
</feature>
<protein>
    <recommendedName>
        <fullName evidence="2">USP domain-containing protein</fullName>
    </recommendedName>
</protein>
<dbReference type="GO" id="GO:0005829">
    <property type="term" value="C:cytosol"/>
    <property type="evidence" value="ECO:0007669"/>
    <property type="project" value="TreeGrafter"/>
</dbReference>
<evidence type="ECO:0000313" key="5">
    <source>
        <dbReference type="Proteomes" id="UP000677228"/>
    </source>
</evidence>
<feature type="compositionally biased region" description="Low complexity" evidence="1">
    <location>
        <begin position="3152"/>
        <end position="3166"/>
    </location>
</feature>
<evidence type="ECO:0000259" key="2">
    <source>
        <dbReference type="PROSITE" id="PS50235"/>
    </source>
</evidence>
<dbReference type="PANTHER" id="PTHR24006">
    <property type="entry name" value="UBIQUITIN CARBOXYL-TERMINAL HYDROLASE"/>
    <property type="match status" value="1"/>
</dbReference>
<feature type="compositionally biased region" description="Polar residues" evidence="1">
    <location>
        <begin position="875"/>
        <end position="892"/>
    </location>
</feature>
<feature type="compositionally biased region" description="Polar residues" evidence="1">
    <location>
        <begin position="945"/>
        <end position="956"/>
    </location>
</feature>
<feature type="compositionally biased region" description="Acidic residues" evidence="1">
    <location>
        <begin position="850"/>
        <end position="860"/>
    </location>
</feature>
<dbReference type="Gene3D" id="3.90.70.10">
    <property type="entry name" value="Cysteine proteinases"/>
    <property type="match status" value="1"/>
</dbReference>
<dbReference type="PANTHER" id="PTHR24006:SF827">
    <property type="entry name" value="UBIQUITIN CARBOXYL-TERMINAL HYDROLASE 34"/>
    <property type="match status" value="1"/>
</dbReference>
<comment type="caution">
    <text evidence="3">The sequence shown here is derived from an EMBL/GenBank/DDBJ whole genome shotgun (WGS) entry which is preliminary data.</text>
</comment>
<feature type="region of interest" description="Disordered" evidence="1">
    <location>
        <begin position="2975"/>
        <end position="3003"/>
    </location>
</feature>
<feature type="compositionally biased region" description="Low complexity" evidence="1">
    <location>
        <begin position="381"/>
        <end position="400"/>
    </location>
</feature>
<accession>A0A8S2CUR0</accession>
<name>A0A8S2CUR0_9BILA</name>
<dbReference type="Proteomes" id="UP000682733">
    <property type="component" value="Unassembled WGS sequence"/>
</dbReference>
<dbReference type="SUPFAM" id="SSF54001">
    <property type="entry name" value="Cysteine proteinases"/>
    <property type="match status" value="1"/>
</dbReference>
<dbReference type="CDD" id="cd02659">
    <property type="entry name" value="peptidase_C19C"/>
    <property type="match status" value="1"/>
</dbReference>
<dbReference type="PROSITE" id="PS50235">
    <property type="entry name" value="USP_3"/>
    <property type="match status" value="1"/>
</dbReference>
<evidence type="ECO:0000313" key="4">
    <source>
        <dbReference type="EMBL" id="CAF3520796.1"/>
    </source>
</evidence>
<dbReference type="Proteomes" id="UP000677228">
    <property type="component" value="Unassembled WGS sequence"/>
</dbReference>
<dbReference type="PROSITE" id="PS00973">
    <property type="entry name" value="USP_2"/>
    <property type="match status" value="1"/>
</dbReference>
<dbReference type="GO" id="GO:0005634">
    <property type="term" value="C:nucleus"/>
    <property type="evidence" value="ECO:0007669"/>
    <property type="project" value="TreeGrafter"/>
</dbReference>
<dbReference type="FunFam" id="3.90.70.10:FF:000022">
    <property type="entry name" value="Ubiquitin carboxyl-terminal hydrolase 24"/>
    <property type="match status" value="1"/>
</dbReference>
<feature type="compositionally biased region" description="Basic and acidic residues" evidence="1">
    <location>
        <begin position="916"/>
        <end position="929"/>
    </location>
</feature>
<feature type="region of interest" description="Disordered" evidence="1">
    <location>
        <begin position="373"/>
        <end position="400"/>
    </location>
</feature>
<feature type="region of interest" description="Disordered" evidence="1">
    <location>
        <begin position="1874"/>
        <end position="1900"/>
    </location>
</feature>
<feature type="compositionally biased region" description="Low complexity" evidence="1">
    <location>
        <begin position="1877"/>
        <end position="1896"/>
    </location>
</feature>
<gene>
    <name evidence="3" type="ORF">OVA965_LOCUS1560</name>
    <name evidence="4" type="ORF">TMI583_LOCUS1560</name>
</gene>
<dbReference type="GO" id="GO:0004843">
    <property type="term" value="F:cysteine-type deubiquitinase activity"/>
    <property type="evidence" value="ECO:0007669"/>
    <property type="project" value="InterPro"/>
</dbReference>
<feature type="compositionally biased region" description="Polar residues" evidence="1">
    <location>
        <begin position="1020"/>
        <end position="1038"/>
    </location>
</feature>
<evidence type="ECO:0000256" key="1">
    <source>
        <dbReference type="SAM" id="MobiDB-lite"/>
    </source>
</evidence>
<dbReference type="EMBL" id="CAJOBA010000293">
    <property type="protein sequence ID" value="CAF3520796.1"/>
    <property type="molecule type" value="Genomic_DNA"/>
</dbReference>
<feature type="compositionally biased region" description="Polar residues" evidence="1">
    <location>
        <begin position="4010"/>
        <end position="4022"/>
    </location>
</feature>
<dbReference type="Pfam" id="PF00443">
    <property type="entry name" value="UCH"/>
    <property type="match status" value="1"/>
</dbReference>
<feature type="domain" description="USP" evidence="2">
    <location>
        <begin position="2325"/>
        <end position="2711"/>
    </location>
</feature>
<feature type="compositionally biased region" description="Polar residues" evidence="1">
    <location>
        <begin position="795"/>
        <end position="808"/>
    </location>
</feature>
<feature type="region of interest" description="Disordered" evidence="1">
    <location>
        <begin position="848"/>
        <end position="1087"/>
    </location>
</feature>
<dbReference type="EMBL" id="CAJNOK010000293">
    <property type="protein sequence ID" value="CAF0743067.1"/>
    <property type="molecule type" value="Genomic_DNA"/>
</dbReference>
<dbReference type="InterPro" id="IPR028889">
    <property type="entry name" value="USP"/>
</dbReference>
<feature type="compositionally biased region" description="Acidic residues" evidence="1">
    <location>
        <begin position="774"/>
        <end position="791"/>
    </location>
</feature>
<feature type="compositionally biased region" description="Polar residues" evidence="1">
    <location>
        <begin position="2993"/>
        <end position="3003"/>
    </location>
</feature>
<sequence>MPSGEMCFILYCSIGGSMDLNESIELDKEDILIFIAFTNAWSQSRCLCLCRDSATVEHFSSIVEYVLQLSIQIIQSFTVESPANDSTDPQLISYSNILTTTAVGTDHWTLDEKEKLLTCVSRCLSLSLPLYTSSRIPSYQHHVQHFQEQHNSGSSSPSSDFKTFLQSYVNLDQHHHSTASLYLFRHICTFCEHHGLQAIKQCFECVKSTQQLPLTIAHCLFLILTNLRQFINLDLIKTYLLPLRQHAIRYMCMLDDNELRVCGQRNTNDLLYAALKDLYVSPYRQRSSSSTSSSLLSTTFTKHLHTQNYHHDKLILTLALKYLTCSTLTIRLTGIAHINNQIQTCLEYSQYRHHRKHQLSCCTPQQQQQLFSLSKSDEESTSSTHSSRSSSCSSTTATQQSPKNSLTSIVCQPKTTITTTSSCVHHHKQHNERKLAKWLIENKIVEYLFGPNLHTELLKQCQTILNFLTEYHFLTFEHLDLIWSCVGLTHCSRYIIDILLQSQRYFNSDLLLHLLGLIEKYDRQCYNEHILALISILTKSYWTRLLISSTTKQQQQLRQRQQQDMTNKQQQLNRNNNHHQQINLNLLKRHFQQHHQHNKNKMLTIKQNRHSPLKRSTQNHQRHNITNKNYLILKHTQFPRAQQIARSERKLIQQEAVLRRTSPVYPMTPILKKNVKKKQQKNNNDENHEEIIIVDNQNLVTTMKSDIKQTQQQQSKLEKCLVSQQQQQRRQLQPDILKPPLQSLTNKKINKLLALQEPQATMATLLAQRLEETTAGEDDWSDEEEEDLNEDYDTRTYNLETRDSLMNASNSSEQEDEEEEEEEGESSTNENETPAVVMSIFFCLQSNRSDDDEEDDDDEQNTLGGSLLSAFQPHDLSTPTKKLPSLTRTSGFLVNMEIDEDDDVEGEEESEDIESNGEKIQKTKKKFEENQQTENPLDKKYSPDSAESQSNSQAGSLPSEMEMEIYDCQDVGGSERKRLRHSDDDEDYGSSNGSDILSDTGSVKNMADFDDQSENDDKPSSTQTQSMITPGAVSQPQGTAMIVNKKHQPQQRKKRQTSETSHSSQSSSGGSSSISSTSTNSDADSSRNEEEIILSQLSKPGQTLLWDLLLEQDKALRLQDPLLQEAERLFGHLLISCEDKRIVLHFIIASLENLKKSSSSLVSLRLLPKLFSFLQQQHNRPSQSVFTLFNDKYHILNAFFNDLQQLARKIREQQQSPANGIPVSIQTEVEVRLHFLTCIFSSSATPKEFHLNQIQATVLWDCLTVIMASASSSSSTCREDLYTWLLNQLKNRDGGHALSLDTFKHLLSEKLITLNPEYACCQQLTLIQDILQQYRIHCCASFQHQQQHEPQQLFQVQQQYNEFHMFELVILNYISDVAMKAYDQNVSTLAAQLLNMYQIQNEDGTLEREEQFINRCMTCLKQICDGDETAQKALSENKLRMITRITVLLRTHLDLFMKRYSFVIRMYLIFNEQQQQQQGLTFADKSIHCQQQMLKSHLKYIDEHQYQAQQRNDCLKLICNSTLAGNQAPDKIILKMSPTEYLGDLRAELTRWYLSIKQTILTTTTTLATVEKATNEDRTTNVLPPPPQRQTTYDTHIRIVTNGQELDRDMDEKTLAECNLKDNQVIIVSSTPRIRMKDPYIIEERLLRDFIPHKMPMIILLRDNYFDQFFHILAQLQSLIESSADHTEARYLAHRIWDIILLIPTNSRLLEKFEQLHLFDKEQWPVYFNRNDPYRLTYSLQIIDMLIRKNPIITSDGSNVPYRDLFVQKGGLKYFYEILISKCLLPMNDNNWCQGLPEALYRLLHVLSQHLFKPQRTISQPTPPGAPPPPSLTILTTSGTAEATCGEQSSKKKLRRENGSTPAIVAALTLQDSTTEQSQQQNHPQSSSLQQQQQQQYPISEPHSENISMIDKDLLLRCLIDLQLLIVNKTTVSRVICPCMYFFFTNQTEILHQSMALLIPLCHYYESIRCQFLKYEQLKPWLKTLLLDAHEPMLRREAALCIFRLIIAPTLQASTNSSNQIIPLNPFLISNDTPPPLQRSLHDEKTLASSYVAPISLPSCDNPPERVCLLPILTSLLELLPYTLKFLLNDLISYVPMSSSLNISFSSLISQLPSPVSSQSTTKTTLHDLPQHCPLVLQSCHEYFLLLTWIIDHMHFDEIKSVKITIDEHHVDVNFNQLVELLMTYIHQRLPYESYREKIAEDDVLYGLLCLLSSIIKQTNSHLNKFTTLWPNSNYNQMTLLLVEQIYNYLFELPTNEQRNVPKCKSHITRRVCYELLVELVRLNKDNFIFLQKKLCEQHHCKTQHLPYQWEYWPRDDGRAYCGYVGLTNLGATCYMATSMQHLYMIPELRSAILKTTNNNSTSDKKHEQILYELKRMFAYLLESERKSYNPKTFCKVYTMAHQPLNTGDQKDMTEFFTDLITKLEEMSDELKTLVRELFCGILTNIVLSFDCPHLSRKLEEFYTVRCQVADMKDLYESLNEMTVKDTLEGDNMYTCSKCAKKVRAEKRVCFRKLPKILCLNTMRYTFNMVTMQREKVNTHFSFPMQLDMSGYMEKNLIDPNKLVADDDENSSNDDSIQNESMNMSTTTTTNKSVNEGSESSLFELIGVTVHTGTAEGGHYYSFIRDRVKRQTTTTNNVTDEQSQSQQQHDSQPRWYLFNDADVKSFDPNQIANECFGGEITSKGYDQAQDRFLDFQFEKTHSAYMLFYERVDHVPSTMQVDSIAHGQQLQVQQIDTTNSSLTISTLLLKDNQTYSIPADIVEWIWEDNRRFVRDRHLFDHHYFTFMWRICHQAMNTIIKEQDQSSFSLLPIQLAITFVFETYIHAKEKPTMLNWVEYLSKQFTASKPAAVWFLSHMTNDDTWLIKVLVKCPNHTIRQMFERVLLDVLHKLRPSSDSQNDRSADSSTIVVQKFLRKYLSILSDGIRLPIRYMCEYFAFLHDFAHNGCDECYLLLDCLCIKQLVTFYMLHRRQQKSSQQNLVGNDDQSNSEDEQNPTISQTNNNTSNCCIDDDVIPLNEHPTTRLNRPAIFEKMFPLIVLLLEAARLRTQPTSSSSPSSLSQQQLQSYELNEADILALTGTDVDFQFIQQQILDNINLKSTASIIQLICYNKQVLANKLCNLLCTWIQKYQQDTNHLQAFFKIFTYLIEQHPPTTTTTTTTNDTSNNTKSECDDQSQSQPLVLPDLSWTDFSTLIVHHTNKLIEICAVQVFDWLNTVIPKSSFIQQWVLNNIRPWLKPYLLYCHQTRTRTLIAQLLITLVPSQTFRQTYRPAKYYQTLSRQQSPPTTITSTGSNSGAITSLLNIQTTSTTTTISNTSLTHLFDSQQYQQYPGDFTQETHDIIKQLELYLLDLIDDINQEQLHDHHHIFDSQQRLTQYISCLIHFTRYPNEKLLTKDYIHPLCTLILSSKLTEDHNINNSNKLILFILLHQLCTSSDNNTLIITTILNTHPEFKQQLPQYLIVVDHEDQELVVYNRLFLYIYYSLLREFCQTSREYTKYLAQHKNLMWALRNVLPNVHLYQNACEELVNIVKLICKNQSQIKLDSSLTVNTLQSIDNVDERVVFEFKKELYQLLFRQFEVRICWSTILDLLKDICLETTSHEEYYQIIIRRGLSTLSSIFSILYQYYHEQCSPLTQHLSFQTDLIQLLILFCHLLDTCKYYTDQKQQTTYIRSLKEALEQWKEKMDLLTKLLQLLNSFNTTDLRQKAFDVIKKLIVTLNIQDLTMICTHIKVIHEQSSIQHQQQLGPYFPRRNIKQQTLPQQRQIFRPHFGIYFKTQLLETSKGRDLDFDRSVHSYYSPYHNLIDNIARLAYNQDALNGSIMNLLTLVACEGAYMHFTFFPILFLEIYESTKTSARLIIQEILQTSSSYYFHRYIEIVLIDERISLFQNEIYRFLVIYLPLILTSTTTTNTSTNTSGDEQISLFVQRLQQLLTKTIDICLQSITNEIQTNLDFVQHFTLIDYSHKQIIGDIKALELCLHCNFSNDKIKEIIEENIHSIKQKLASSIINDDGITSENDVQDTGSTSNDDDNISTPIKKRRLDDNADGTTSVIECLFKPINNSSSIIENTDLKRKAITDALQVLETFLAQLSVVKQSPIISPTV</sequence>
<feature type="region of interest" description="Disordered" evidence="1">
    <location>
        <begin position="2563"/>
        <end position="2595"/>
    </location>
</feature>
<feature type="compositionally biased region" description="Low complexity" evidence="1">
    <location>
        <begin position="2573"/>
        <end position="2591"/>
    </location>
</feature>
<dbReference type="InterPro" id="IPR001394">
    <property type="entry name" value="Peptidase_C19_UCH"/>
</dbReference>
<reference evidence="3" key="1">
    <citation type="submission" date="2021-02" db="EMBL/GenBank/DDBJ databases">
        <authorList>
            <person name="Nowell W R."/>
        </authorList>
    </citation>
    <scope>NUCLEOTIDE SEQUENCE</scope>
</reference>
<organism evidence="3 5">
    <name type="scientific">Didymodactylos carnosus</name>
    <dbReference type="NCBI Taxonomy" id="1234261"/>
    <lineage>
        <taxon>Eukaryota</taxon>
        <taxon>Metazoa</taxon>
        <taxon>Spiralia</taxon>
        <taxon>Gnathifera</taxon>
        <taxon>Rotifera</taxon>
        <taxon>Eurotatoria</taxon>
        <taxon>Bdelloidea</taxon>
        <taxon>Philodinida</taxon>
        <taxon>Philodinidae</taxon>
        <taxon>Didymodactylos</taxon>
    </lineage>
</organism>
<feature type="region of interest" description="Disordered" evidence="1">
    <location>
        <begin position="3152"/>
        <end position="3176"/>
    </location>
</feature>
<feature type="compositionally biased region" description="Polar residues" evidence="1">
    <location>
        <begin position="2975"/>
        <end position="2985"/>
    </location>
</feature>
<feature type="region of interest" description="Disordered" evidence="1">
    <location>
        <begin position="2633"/>
        <end position="2653"/>
    </location>
</feature>
<feature type="compositionally biased region" description="Acidic residues" evidence="1">
    <location>
        <begin position="897"/>
        <end position="915"/>
    </location>
</feature>
<dbReference type="InterPro" id="IPR038765">
    <property type="entry name" value="Papain-like_cys_pep_sf"/>
</dbReference>
<evidence type="ECO:0000313" key="3">
    <source>
        <dbReference type="EMBL" id="CAF0743067.1"/>
    </source>
</evidence>
<feature type="compositionally biased region" description="Acidic residues" evidence="1">
    <location>
        <begin position="813"/>
        <end position="825"/>
    </location>
</feature>
<dbReference type="InterPro" id="IPR018200">
    <property type="entry name" value="USP_CS"/>
</dbReference>
<dbReference type="InterPro" id="IPR050164">
    <property type="entry name" value="Peptidase_C19"/>
</dbReference>
<feature type="region of interest" description="Disordered" evidence="1">
    <location>
        <begin position="773"/>
        <end position="835"/>
    </location>
</feature>